<dbReference type="Pfam" id="PF17104">
    <property type="entry name" value="YBL010C_LAA2"/>
    <property type="match status" value="2"/>
</dbReference>
<comment type="caution">
    <text evidence="14">The sequence shown here is derived from an EMBL/GenBank/DDBJ whole genome shotgun (WGS) entry which is preliminary data.</text>
</comment>
<evidence type="ECO:0000256" key="4">
    <source>
        <dbReference type="ARBA" id="ARBA00010739"/>
    </source>
</evidence>
<feature type="region of interest" description="Disordered" evidence="11">
    <location>
        <begin position="656"/>
        <end position="704"/>
    </location>
</feature>
<comment type="catalytic activity">
    <reaction evidence="1">
        <text>[protein]-peptidylproline (omega=180) = [protein]-peptidylproline (omega=0)</text>
        <dbReference type="Rhea" id="RHEA:16237"/>
        <dbReference type="Rhea" id="RHEA-COMP:10747"/>
        <dbReference type="Rhea" id="RHEA-COMP:10748"/>
        <dbReference type="ChEBI" id="CHEBI:83833"/>
        <dbReference type="ChEBI" id="CHEBI:83834"/>
        <dbReference type="EC" id="5.2.1.8"/>
    </reaction>
</comment>
<keyword evidence="8 14" id="KW-0413">Isomerase</keyword>
<evidence type="ECO:0000256" key="1">
    <source>
        <dbReference type="ARBA" id="ARBA00000971"/>
    </source>
</evidence>
<reference evidence="14 15" key="1">
    <citation type="submission" date="2016-04" db="EMBL/GenBank/DDBJ databases">
        <title>Evolutionary innovation and constraint leading to complex multicellularity in the Ascomycota.</title>
        <authorList>
            <person name="Cisse O."/>
            <person name="Nguyen A."/>
            <person name="Hewitt D.A."/>
            <person name="Jedd G."/>
            <person name="Stajich J.E."/>
        </authorList>
    </citation>
    <scope>NUCLEOTIDE SEQUENCE [LARGE SCALE GENOMIC DNA]</scope>
    <source>
        <strain evidence="14 15">DAH-3</strain>
    </source>
</reference>
<dbReference type="PANTHER" id="PTHR45843:SF1">
    <property type="entry name" value="PEPTIDYL-PROLYL CIS-TRANS ISOMERASE-LIKE 4"/>
    <property type="match status" value="1"/>
</dbReference>
<evidence type="ECO:0000313" key="15">
    <source>
        <dbReference type="Proteomes" id="UP000186594"/>
    </source>
</evidence>
<dbReference type="PROSITE" id="PS50072">
    <property type="entry name" value="CSA_PPIASE_2"/>
    <property type="match status" value="1"/>
</dbReference>
<keyword evidence="15" id="KW-1185">Reference proteome</keyword>
<dbReference type="FunFam" id="2.40.100.10:FF:000015">
    <property type="entry name" value="Peptidyl-prolyl cis-trans isomerase"/>
    <property type="match status" value="1"/>
</dbReference>
<dbReference type="InterPro" id="IPR035542">
    <property type="entry name" value="CRIP"/>
</dbReference>
<evidence type="ECO:0000256" key="9">
    <source>
        <dbReference type="ARBA" id="ARBA00023242"/>
    </source>
</evidence>
<dbReference type="InterPro" id="IPR002130">
    <property type="entry name" value="Cyclophilin-type_PPIase_dom"/>
</dbReference>
<feature type="domain" description="PPIase cyclophilin-type" evidence="12">
    <location>
        <begin position="300"/>
        <end position="467"/>
    </location>
</feature>
<dbReference type="InterPro" id="IPR012677">
    <property type="entry name" value="Nucleotide-bd_a/b_plait_sf"/>
</dbReference>
<keyword evidence="6 10" id="KW-0694">RNA-binding</keyword>
<dbReference type="SUPFAM" id="SSF50891">
    <property type="entry name" value="Cyclophilin-like"/>
    <property type="match status" value="1"/>
</dbReference>
<dbReference type="Proteomes" id="UP000186594">
    <property type="component" value="Unassembled WGS sequence"/>
</dbReference>
<dbReference type="GO" id="GO:0005634">
    <property type="term" value="C:nucleus"/>
    <property type="evidence" value="ECO:0007669"/>
    <property type="project" value="UniProtKB-SubCell"/>
</dbReference>
<dbReference type="InterPro" id="IPR029000">
    <property type="entry name" value="Cyclophilin-like_dom_sf"/>
</dbReference>
<evidence type="ECO:0000256" key="5">
    <source>
        <dbReference type="ARBA" id="ARBA00013194"/>
    </source>
</evidence>
<comment type="function">
    <text evidence="2">PPIases accelerate the folding of proteins. It catalyzes the cis-trans isomerization of proline imidic peptide bonds in oligopeptides.</text>
</comment>
<gene>
    <name evidence="14" type="ORF">NEOLI_003390</name>
</gene>
<dbReference type="GO" id="GO:0003723">
    <property type="term" value="F:RNA binding"/>
    <property type="evidence" value="ECO:0007669"/>
    <property type="project" value="UniProtKB-UniRule"/>
</dbReference>
<dbReference type="CDD" id="cd01921">
    <property type="entry name" value="cyclophilin_RRM"/>
    <property type="match status" value="1"/>
</dbReference>
<evidence type="ECO:0000313" key="14">
    <source>
        <dbReference type="EMBL" id="OLL24773.1"/>
    </source>
</evidence>
<dbReference type="AlphaFoldDB" id="A0A1U7LQB2"/>
<accession>A0A1U7LQB2</accession>
<dbReference type="PRINTS" id="PR00153">
    <property type="entry name" value="CSAPPISMRASE"/>
</dbReference>
<evidence type="ECO:0000256" key="3">
    <source>
        <dbReference type="ARBA" id="ARBA00004123"/>
    </source>
</evidence>
<proteinExistence type="inferred from homology"/>
<dbReference type="Gene3D" id="2.40.100.10">
    <property type="entry name" value="Cyclophilin-like"/>
    <property type="match status" value="1"/>
</dbReference>
<dbReference type="PANTHER" id="PTHR45843">
    <property type="entry name" value="PEPTIDYL-PROLYL CIS-TRANS ISOMERASE-LIKE 4"/>
    <property type="match status" value="1"/>
</dbReference>
<dbReference type="EC" id="5.2.1.8" evidence="5"/>
<dbReference type="InterPro" id="IPR035979">
    <property type="entry name" value="RBD_domain_sf"/>
</dbReference>
<feature type="domain" description="RRM" evidence="13">
    <location>
        <begin position="528"/>
        <end position="603"/>
    </location>
</feature>
<dbReference type="EMBL" id="LXFE01000632">
    <property type="protein sequence ID" value="OLL24773.1"/>
    <property type="molecule type" value="Genomic_DNA"/>
</dbReference>
<dbReference type="InterPro" id="IPR031355">
    <property type="entry name" value="YBL010C/LAA2-like"/>
</dbReference>
<comment type="similarity">
    <text evidence="4">Belongs to the cyclophilin-type PPIase family. PPIL4 subfamily.</text>
</comment>
<evidence type="ECO:0000256" key="6">
    <source>
        <dbReference type="ARBA" id="ARBA00022884"/>
    </source>
</evidence>
<evidence type="ECO:0000256" key="11">
    <source>
        <dbReference type="SAM" id="MobiDB-lite"/>
    </source>
</evidence>
<dbReference type="Gene3D" id="3.30.70.330">
    <property type="match status" value="1"/>
</dbReference>
<dbReference type="InterPro" id="IPR035538">
    <property type="entry name" value="Cyclophilin_PPIL4"/>
</dbReference>
<feature type="compositionally biased region" description="Polar residues" evidence="11">
    <location>
        <begin position="1"/>
        <end position="17"/>
    </location>
</feature>
<keyword evidence="9" id="KW-0539">Nucleus</keyword>
<feature type="region of interest" description="Disordered" evidence="11">
    <location>
        <begin position="152"/>
        <end position="178"/>
    </location>
</feature>
<dbReference type="SUPFAM" id="SSF54928">
    <property type="entry name" value="RNA-binding domain, RBD"/>
    <property type="match status" value="1"/>
</dbReference>
<evidence type="ECO:0000256" key="10">
    <source>
        <dbReference type="PROSITE-ProRule" id="PRU00176"/>
    </source>
</evidence>
<dbReference type="OrthoDB" id="2083at2759"/>
<evidence type="ECO:0000256" key="8">
    <source>
        <dbReference type="ARBA" id="ARBA00023235"/>
    </source>
</evidence>
<feature type="region of interest" description="Disordered" evidence="11">
    <location>
        <begin position="1"/>
        <end position="42"/>
    </location>
</feature>
<evidence type="ECO:0000256" key="7">
    <source>
        <dbReference type="ARBA" id="ARBA00023110"/>
    </source>
</evidence>
<feature type="compositionally biased region" description="Acidic residues" evidence="11">
    <location>
        <begin position="18"/>
        <end position="38"/>
    </location>
</feature>
<evidence type="ECO:0000259" key="13">
    <source>
        <dbReference type="PROSITE" id="PS50102"/>
    </source>
</evidence>
<feature type="region of interest" description="Disordered" evidence="11">
    <location>
        <begin position="607"/>
        <end position="628"/>
    </location>
</feature>
<name>A0A1U7LQB2_NEOID</name>
<organism evidence="14 15">
    <name type="scientific">Neolecta irregularis (strain DAH-3)</name>
    <dbReference type="NCBI Taxonomy" id="1198029"/>
    <lineage>
        <taxon>Eukaryota</taxon>
        <taxon>Fungi</taxon>
        <taxon>Dikarya</taxon>
        <taxon>Ascomycota</taxon>
        <taxon>Taphrinomycotina</taxon>
        <taxon>Neolectales</taxon>
        <taxon>Neolectaceae</taxon>
        <taxon>Neolecta</taxon>
    </lineage>
</organism>
<dbReference type="InterPro" id="IPR000504">
    <property type="entry name" value="RRM_dom"/>
</dbReference>
<sequence>MSTTPSPLDSPTRQVSDNEQDQATDDDFGDFEQEDEFESSSQLLLPQKIDTLNPSKVQDYDSLVCEISLLLANCFEYKDQLHRQTTHVPLPLFPETPILVSERSAVLWNQLITPPPTSIPDWKRSRIKRQFLVSLGVPVDLDEILPQKKQKKLVLPSSNEEPRGPITRHGKEIPGPPEFDMDSARRIASVSHAALSNMTTQEFQDHVEKVKSNVVGAKKLLEYWAERENVAEGDKEAFESVIESLVDYAQRMRKGTIHRASMPRGSVSKVKFVSRKKNIITTTIKRTSFQFLALLASLSLMSAVLLETSVGDIVVDLLAQYAPQTCTNFIKLCKVKYYNFSPIYNLQKDFSFQTGDPIGPTGDGGSSIYGLLGTGERYIPAEIHPKLKHSEKGTVSMAVIWPHNDERGMIASQFFITTGENLDYLDGKHAIFGRVAEGFDVLEKINMAFVDEKGMPFTDIRIKHTIILEDPYSDPEGLVAPSTSPVPTKAQLMTVRIAEGELEQDQGLSEEELERRRREREAKAQALTLEMVGDLPFAEVAPPENILFGKILSCEVIRDQRTGDSLQYAFIEFEKKEECEAAYFKMQDVLIDDKRIHVDFSQSVSKLSSQWRDSTNQKRRAAAQRGFGGSEGLQRWRRYRDDDGRRGEGEYRMVFDHEERRRRSRSRELRQDSERREERARDERRMRDEREQNRYYGDRKRYRE</sequence>
<comment type="subcellular location">
    <subcellularLocation>
        <location evidence="3">Nucleus</location>
    </subcellularLocation>
</comment>
<dbReference type="STRING" id="1198029.A0A1U7LQB2"/>
<protein>
    <recommendedName>
        <fullName evidence="5">peptidylprolyl isomerase</fullName>
        <ecNumber evidence="5">5.2.1.8</ecNumber>
    </recommendedName>
</protein>
<dbReference type="PROSITE" id="PS50102">
    <property type="entry name" value="RRM"/>
    <property type="match status" value="1"/>
</dbReference>
<keyword evidence="7" id="KW-0697">Rotamase</keyword>
<evidence type="ECO:0000256" key="2">
    <source>
        <dbReference type="ARBA" id="ARBA00002388"/>
    </source>
</evidence>
<dbReference type="Pfam" id="PF00076">
    <property type="entry name" value="RRM_1"/>
    <property type="match status" value="1"/>
</dbReference>
<dbReference type="GO" id="GO:0003755">
    <property type="term" value="F:peptidyl-prolyl cis-trans isomerase activity"/>
    <property type="evidence" value="ECO:0007669"/>
    <property type="project" value="UniProtKB-KW"/>
</dbReference>
<evidence type="ECO:0000259" key="12">
    <source>
        <dbReference type="PROSITE" id="PS50072"/>
    </source>
</evidence>
<dbReference type="Pfam" id="PF00160">
    <property type="entry name" value="Pro_isomerase"/>
    <property type="match status" value="1"/>
</dbReference>